<dbReference type="STRING" id="1618573.UT19_C0010G0009"/>
<dbReference type="Gene3D" id="2.70.98.10">
    <property type="match status" value="1"/>
</dbReference>
<dbReference type="PANTHER" id="PTHR10091:SF0">
    <property type="entry name" value="GALACTOSE MUTAROTASE"/>
    <property type="match status" value="1"/>
</dbReference>
<organism evidence="1 2">
    <name type="scientific">Candidatus Woesebacteria bacterium GW2011_GWB1_39_10b</name>
    <dbReference type="NCBI Taxonomy" id="1618573"/>
    <lineage>
        <taxon>Bacteria</taxon>
        <taxon>Candidatus Woeseibacteriota</taxon>
    </lineage>
</organism>
<proteinExistence type="predicted"/>
<dbReference type="Pfam" id="PF01263">
    <property type="entry name" value="Aldose_epim"/>
    <property type="match status" value="1"/>
</dbReference>
<reference evidence="1 2" key="1">
    <citation type="journal article" date="2015" name="Nature">
        <title>rRNA introns, odd ribosomes, and small enigmatic genomes across a large radiation of phyla.</title>
        <authorList>
            <person name="Brown C.T."/>
            <person name="Hug L.A."/>
            <person name="Thomas B.C."/>
            <person name="Sharon I."/>
            <person name="Castelle C.J."/>
            <person name="Singh A."/>
            <person name="Wilkins M.J."/>
            <person name="Williams K.H."/>
            <person name="Banfield J.F."/>
        </authorList>
    </citation>
    <scope>NUCLEOTIDE SEQUENCE [LARGE SCALE GENOMIC DNA]</scope>
</reference>
<dbReference type="SUPFAM" id="SSF74650">
    <property type="entry name" value="Galactose mutarotase-like"/>
    <property type="match status" value="1"/>
</dbReference>
<name>A0A0G0LZV2_9BACT</name>
<sequence length="344" mass="39873">MTTFTETPIFIEDWVFIFLLSKILYTKVVYTVNKTTFGKYQVVELKNKNTNEYLSVIPDFGGKIHKTALLTKKGLKSITDFDKDVKELTENKLYKNCLLVPFANRIRGGEYTFRNERYNLHINFPKQDHSIHGLVYNKPFSVAKIQVKDKSSSITLSYISQGDEPGYPFKYITSITYSLSPQKIDFEVRVRNSDNKPIPLSVGYHPYFCLGNRVDDLMLRLPVKWRMVTDEKQIPTGRKELYFQYNKLSPIGSLHIDDCFTIGEINEERAVTTIYNPSDKTEIGLWQETGTNLFNYLQVYIPPHRRSIAIEPMTGNIDSFNNHKGLILLKPNSEFRGRFGIFVK</sequence>
<dbReference type="InterPro" id="IPR008183">
    <property type="entry name" value="Aldose_1/G6P_1-epimerase"/>
</dbReference>
<evidence type="ECO:0000313" key="1">
    <source>
        <dbReference type="EMBL" id="KKQ93565.1"/>
    </source>
</evidence>
<dbReference type="GO" id="GO:0030246">
    <property type="term" value="F:carbohydrate binding"/>
    <property type="evidence" value="ECO:0007669"/>
    <property type="project" value="InterPro"/>
</dbReference>
<evidence type="ECO:0000313" key="2">
    <source>
        <dbReference type="Proteomes" id="UP000034932"/>
    </source>
</evidence>
<dbReference type="GO" id="GO:0004034">
    <property type="term" value="F:aldose 1-epimerase activity"/>
    <property type="evidence" value="ECO:0007669"/>
    <property type="project" value="TreeGrafter"/>
</dbReference>
<dbReference type="EMBL" id="LBVW01000010">
    <property type="protein sequence ID" value="KKQ93565.1"/>
    <property type="molecule type" value="Genomic_DNA"/>
</dbReference>
<dbReference type="GO" id="GO:0006006">
    <property type="term" value="P:glucose metabolic process"/>
    <property type="evidence" value="ECO:0007669"/>
    <property type="project" value="TreeGrafter"/>
</dbReference>
<dbReference type="Proteomes" id="UP000034932">
    <property type="component" value="Unassembled WGS sequence"/>
</dbReference>
<accession>A0A0G0LZV2</accession>
<dbReference type="AlphaFoldDB" id="A0A0G0LZV2"/>
<dbReference type="InterPro" id="IPR014718">
    <property type="entry name" value="GH-type_carb-bd"/>
</dbReference>
<gene>
    <name evidence="1" type="ORF">UT19_C0010G0009</name>
</gene>
<comment type="caution">
    <text evidence="1">The sequence shown here is derived from an EMBL/GenBank/DDBJ whole genome shotgun (WGS) entry which is preliminary data.</text>
</comment>
<dbReference type="InterPro" id="IPR011013">
    <property type="entry name" value="Gal_mutarotase_sf_dom"/>
</dbReference>
<dbReference type="GO" id="GO:0033499">
    <property type="term" value="P:galactose catabolic process via UDP-galactose, Leloir pathway"/>
    <property type="evidence" value="ECO:0007669"/>
    <property type="project" value="TreeGrafter"/>
</dbReference>
<dbReference type="CDD" id="cd01081">
    <property type="entry name" value="Aldose_epim"/>
    <property type="match status" value="1"/>
</dbReference>
<dbReference type="PANTHER" id="PTHR10091">
    <property type="entry name" value="ALDOSE-1-EPIMERASE"/>
    <property type="match status" value="1"/>
</dbReference>
<protein>
    <submittedName>
        <fullName evidence="1">Aldose 1-epimerase</fullName>
    </submittedName>
</protein>